<comment type="caution">
    <text evidence="1">The sequence shown here is derived from an EMBL/GenBank/DDBJ whole genome shotgun (WGS) entry which is preliminary data.</text>
</comment>
<evidence type="ECO:0000313" key="1">
    <source>
        <dbReference type="EMBL" id="GGF14815.1"/>
    </source>
</evidence>
<dbReference type="EMBL" id="BMEL01000001">
    <property type="protein sequence ID" value="GGF14815.1"/>
    <property type="molecule type" value="Genomic_DNA"/>
</dbReference>
<dbReference type="AlphaFoldDB" id="A0A917B230"/>
<reference evidence="1" key="1">
    <citation type="journal article" date="2014" name="Int. J. Syst. Evol. Microbiol.">
        <title>Complete genome sequence of Corynebacterium casei LMG S-19264T (=DSM 44701T), isolated from a smear-ripened cheese.</title>
        <authorList>
            <consortium name="US DOE Joint Genome Institute (JGI-PGF)"/>
            <person name="Walter F."/>
            <person name="Albersmeier A."/>
            <person name="Kalinowski J."/>
            <person name="Ruckert C."/>
        </authorList>
    </citation>
    <scope>NUCLEOTIDE SEQUENCE</scope>
    <source>
        <strain evidence="1">CGMCC 1.12153</strain>
    </source>
</reference>
<keyword evidence="2" id="KW-1185">Reference proteome</keyword>
<reference evidence="1" key="2">
    <citation type="submission" date="2020-09" db="EMBL/GenBank/DDBJ databases">
        <authorList>
            <person name="Sun Q."/>
            <person name="Zhou Y."/>
        </authorList>
    </citation>
    <scope>NUCLEOTIDE SEQUENCE</scope>
    <source>
        <strain evidence="1">CGMCC 1.12153</strain>
    </source>
</reference>
<protein>
    <submittedName>
        <fullName evidence="1">Uncharacterized protein</fullName>
    </submittedName>
</protein>
<sequence length="76" mass="9272">MDLLPFMKDEGYTEAQFTDLDGKDWSLRFKDIHSNEQLFHHLRILPSSIQYFPLERQPYIYFIEKEKTIKCQLFKV</sequence>
<accession>A0A917B230</accession>
<dbReference type="RefSeq" id="WP_188376509.1">
    <property type="nucleotide sequence ID" value="NZ_BMEL01000001.1"/>
</dbReference>
<proteinExistence type="predicted"/>
<name>A0A917B230_HALAA</name>
<gene>
    <name evidence="1" type="ORF">GCM10010954_11730</name>
</gene>
<dbReference type="Proteomes" id="UP000660110">
    <property type="component" value="Unassembled WGS sequence"/>
</dbReference>
<organism evidence="1 2">
    <name type="scientific">Halobacillus andaensis</name>
    <dbReference type="NCBI Taxonomy" id="1176239"/>
    <lineage>
        <taxon>Bacteria</taxon>
        <taxon>Bacillati</taxon>
        <taxon>Bacillota</taxon>
        <taxon>Bacilli</taxon>
        <taxon>Bacillales</taxon>
        <taxon>Bacillaceae</taxon>
        <taxon>Halobacillus</taxon>
    </lineage>
</organism>
<evidence type="ECO:0000313" key="2">
    <source>
        <dbReference type="Proteomes" id="UP000660110"/>
    </source>
</evidence>